<dbReference type="Gene3D" id="3.50.50.60">
    <property type="entry name" value="FAD/NAD(P)-binding domain"/>
    <property type="match status" value="1"/>
</dbReference>
<proteinExistence type="predicted"/>
<dbReference type="STRING" id="394221.Mmar10_0273"/>
<dbReference type="SUPFAM" id="SSF51905">
    <property type="entry name" value="FAD/NAD(P)-binding domain"/>
    <property type="match status" value="1"/>
</dbReference>
<dbReference type="PANTHER" id="PTHR42923:SF17">
    <property type="entry name" value="AMINE OXIDASE DOMAIN-CONTAINING PROTEIN"/>
    <property type="match status" value="1"/>
</dbReference>
<protein>
    <submittedName>
        <fullName evidence="2">Amine oxidase</fullName>
    </submittedName>
</protein>
<keyword evidence="3" id="KW-1185">Reference proteome</keyword>
<reference evidence="2 3" key="1">
    <citation type="submission" date="2006-08" db="EMBL/GenBank/DDBJ databases">
        <title>Complete sequence of Maricaulis maris MCS10.</title>
        <authorList>
            <consortium name="US DOE Joint Genome Institute"/>
            <person name="Copeland A."/>
            <person name="Lucas S."/>
            <person name="Lapidus A."/>
            <person name="Barry K."/>
            <person name="Detter J.C."/>
            <person name="Glavina del Rio T."/>
            <person name="Hammon N."/>
            <person name="Israni S."/>
            <person name="Dalin E."/>
            <person name="Tice H."/>
            <person name="Pitluck S."/>
            <person name="Saunders E."/>
            <person name="Brettin T."/>
            <person name="Bruce D."/>
            <person name="Han C."/>
            <person name="Tapia R."/>
            <person name="Gilna P."/>
            <person name="Schmutz J."/>
            <person name="Larimer F."/>
            <person name="Land M."/>
            <person name="Hauser L."/>
            <person name="Kyrpides N."/>
            <person name="Mikhailova N."/>
            <person name="Viollier P."/>
            <person name="Stephens C."/>
            <person name="Richardson P."/>
        </authorList>
    </citation>
    <scope>NUCLEOTIDE SEQUENCE [LARGE SCALE GENOMIC DNA]</scope>
    <source>
        <strain evidence="2 3">MCS10</strain>
    </source>
</reference>
<sequence precursor="true">MSPARRRIAVIGSGISGLAAAWRLSTRHDVTLFEASSRLGGHANTAKVLVGDTAFGVDTGFIVYNPRNYPNFVALLDHLRVETSPSDMSFAASIADGGFEYSSNPNGLFAQRRNLFRPRMWRMIADILRLNRHARDSDRTDPTLSLDDFLQAHGYSEAFREDHILPMCAAIWSSPVDQMRGFPADAFFRFFLNHGLLQLTDRPAWRTVTGGSQSYVHALADAFRGEIALNAPVRRVNRTSGGVVLTLEHGHRAEFDDVVLACHSDQALKLLDDADPEETRLLAAIRYRPNTAILHTDSRFMPRRRQAWASWNYLERGARDTRDISLTYWMNRLQPLPTHTSVFVTLNPATPPAPDRILRTDHYDHPVFDHQALAAQSDFGAVQGRRGTWYCGAWLGSGFHEDGLQSGLRVADALGADPRPWIAPDMDARIAWTCGAVGPSGRPLTIAAE</sequence>
<dbReference type="Pfam" id="PF01593">
    <property type="entry name" value="Amino_oxidase"/>
    <property type="match status" value="1"/>
</dbReference>
<feature type="domain" description="Amine oxidase" evidence="1">
    <location>
        <begin position="15"/>
        <end position="307"/>
    </location>
</feature>
<dbReference type="InterPro" id="IPR002937">
    <property type="entry name" value="Amino_oxidase"/>
</dbReference>
<dbReference type="KEGG" id="mmr:Mmar10_0273"/>
<dbReference type="InterPro" id="IPR050464">
    <property type="entry name" value="Zeta_carotene_desat/Oxidored"/>
</dbReference>
<organism evidence="2 3">
    <name type="scientific">Maricaulis maris (strain MCS10)</name>
    <name type="common">Caulobacter maris</name>
    <dbReference type="NCBI Taxonomy" id="394221"/>
    <lineage>
        <taxon>Bacteria</taxon>
        <taxon>Pseudomonadati</taxon>
        <taxon>Pseudomonadota</taxon>
        <taxon>Alphaproteobacteria</taxon>
        <taxon>Maricaulales</taxon>
        <taxon>Maricaulaceae</taxon>
        <taxon>Maricaulis</taxon>
    </lineage>
</organism>
<evidence type="ECO:0000313" key="3">
    <source>
        <dbReference type="Proteomes" id="UP000001964"/>
    </source>
</evidence>
<name>Q0AT21_MARMM</name>
<dbReference type="HOGENOM" id="CLU_028123_1_0_5"/>
<dbReference type="Gene3D" id="3.30.70.1990">
    <property type="match status" value="1"/>
</dbReference>
<dbReference type="RefSeq" id="WP_011642213.1">
    <property type="nucleotide sequence ID" value="NC_008347.1"/>
</dbReference>
<dbReference type="InterPro" id="IPR036188">
    <property type="entry name" value="FAD/NAD-bd_sf"/>
</dbReference>
<evidence type="ECO:0000313" key="2">
    <source>
        <dbReference type="EMBL" id="ABI64566.1"/>
    </source>
</evidence>
<dbReference type="FunFam" id="1.10.405.20:FF:000001">
    <property type="entry name" value="Amine oxidase"/>
    <property type="match status" value="1"/>
</dbReference>
<dbReference type="GO" id="GO:0016491">
    <property type="term" value="F:oxidoreductase activity"/>
    <property type="evidence" value="ECO:0007669"/>
    <property type="project" value="InterPro"/>
</dbReference>
<dbReference type="eggNOG" id="COG2907">
    <property type="taxonomic scope" value="Bacteria"/>
</dbReference>
<dbReference type="Gene3D" id="1.10.405.20">
    <property type="match status" value="1"/>
</dbReference>
<dbReference type="PANTHER" id="PTHR42923">
    <property type="entry name" value="PROTOPORPHYRINOGEN OXIDASE"/>
    <property type="match status" value="1"/>
</dbReference>
<evidence type="ECO:0000259" key="1">
    <source>
        <dbReference type="Pfam" id="PF01593"/>
    </source>
</evidence>
<dbReference type="EMBL" id="CP000449">
    <property type="protein sequence ID" value="ABI64566.1"/>
    <property type="molecule type" value="Genomic_DNA"/>
</dbReference>
<accession>Q0AT21</accession>
<dbReference type="Proteomes" id="UP000001964">
    <property type="component" value="Chromosome"/>
</dbReference>
<gene>
    <name evidence="2" type="ordered locus">Mmar10_0273</name>
</gene>
<dbReference type="AlphaFoldDB" id="Q0AT21"/>